<accession>A0AAV7GY21</accession>
<comment type="caution">
    <text evidence="1">The sequence shown here is derived from an EMBL/GenBank/DDBJ whole genome shotgun (WGS) entry which is preliminary data.</text>
</comment>
<dbReference type="Proteomes" id="UP000775213">
    <property type="component" value="Unassembled WGS sequence"/>
</dbReference>
<evidence type="ECO:0000313" key="1">
    <source>
        <dbReference type="EMBL" id="KAH0460369.1"/>
    </source>
</evidence>
<proteinExistence type="predicted"/>
<protein>
    <submittedName>
        <fullName evidence="1">Uncharacterized protein</fullName>
    </submittedName>
</protein>
<evidence type="ECO:0000313" key="2">
    <source>
        <dbReference type="Proteomes" id="UP000775213"/>
    </source>
</evidence>
<name>A0AAV7GY21_DENCH</name>
<gene>
    <name evidence="1" type="ORF">IEQ34_011032</name>
</gene>
<keyword evidence="2" id="KW-1185">Reference proteome</keyword>
<sequence length="132" mass="15254">MLNFIVPWKGKQRSCGTRRLRAELKKKIMAKLPKEKIQAFLGFQLKANRIGYQIIFRYLAILLFPALEDWFEAGVAAEEDGFLFPCLIDLNLIDCPKLKELTPLPPKLKSLKIGIMRPKTWNFCSISNYIPL</sequence>
<dbReference type="EMBL" id="JAGFBR010000010">
    <property type="protein sequence ID" value="KAH0460369.1"/>
    <property type="molecule type" value="Genomic_DNA"/>
</dbReference>
<reference evidence="1 2" key="1">
    <citation type="journal article" date="2021" name="Hortic Res">
        <title>Chromosome-scale assembly of the Dendrobium chrysotoxum genome enhances the understanding of orchid evolution.</title>
        <authorList>
            <person name="Zhang Y."/>
            <person name="Zhang G.Q."/>
            <person name="Zhang D."/>
            <person name="Liu X.D."/>
            <person name="Xu X.Y."/>
            <person name="Sun W.H."/>
            <person name="Yu X."/>
            <person name="Zhu X."/>
            <person name="Wang Z.W."/>
            <person name="Zhao X."/>
            <person name="Zhong W.Y."/>
            <person name="Chen H."/>
            <person name="Yin W.L."/>
            <person name="Huang T."/>
            <person name="Niu S.C."/>
            <person name="Liu Z.J."/>
        </authorList>
    </citation>
    <scope>NUCLEOTIDE SEQUENCE [LARGE SCALE GENOMIC DNA]</scope>
    <source>
        <strain evidence="1">Lindl</strain>
    </source>
</reference>
<dbReference type="AlphaFoldDB" id="A0AAV7GY21"/>
<organism evidence="1 2">
    <name type="scientific">Dendrobium chrysotoxum</name>
    <name type="common">Orchid</name>
    <dbReference type="NCBI Taxonomy" id="161865"/>
    <lineage>
        <taxon>Eukaryota</taxon>
        <taxon>Viridiplantae</taxon>
        <taxon>Streptophyta</taxon>
        <taxon>Embryophyta</taxon>
        <taxon>Tracheophyta</taxon>
        <taxon>Spermatophyta</taxon>
        <taxon>Magnoliopsida</taxon>
        <taxon>Liliopsida</taxon>
        <taxon>Asparagales</taxon>
        <taxon>Orchidaceae</taxon>
        <taxon>Epidendroideae</taxon>
        <taxon>Malaxideae</taxon>
        <taxon>Dendrobiinae</taxon>
        <taxon>Dendrobium</taxon>
    </lineage>
</organism>